<feature type="chain" id="PRO_5022701561" evidence="2">
    <location>
        <begin position="30"/>
        <end position="109"/>
    </location>
</feature>
<sequence length="109" mass="11242">MRLAVQLTALLSILLIPALALSHPGGLNAEGCHNNRKTGEYHCHRGSGSSRGPSHAPGQSFAPASRGAGRSRPFANCSEARAAGAAPVRRGDPGYAPKLDRDNDGVGCE</sequence>
<evidence type="ECO:0000313" key="4">
    <source>
        <dbReference type="EMBL" id="TZF88344.1"/>
    </source>
</evidence>
<comment type="caution">
    <text evidence="4">The sequence shown here is derived from an EMBL/GenBank/DDBJ whole genome shotgun (WGS) entry which is preliminary data.</text>
</comment>
<gene>
    <name evidence="4" type="ORF">FW784_10050</name>
</gene>
<reference evidence="4 5" key="1">
    <citation type="submission" date="2019-08" db="EMBL/GenBank/DDBJ databases">
        <title>Draft genome sequence of Lysobacter sp. UKS-15.</title>
        <authorList>
            <person name="Im W.-T."/>
        </authorList>
    </citation>
    <scope>NUCLEOTIDE SEQUENCE [LARGE SCALE GENOMIC DNA]</scope>
    <source>
        <strain evidence="4 5">UKS-15</strain>
    </source>
</reference>
<feature type="signal peptide" evidence="2">
    <location>
        <begin position="1"/>
        <end position="29"/>
    </location>
</feature>
<keyword evidence="5" id="KW-1185">Reference proteome</keyword>
<name>A0A5D8Z6J7_9GAMM</name>
<feature type="compositionally biased region" description="Basic and acidic residues" evidence="1">
    <location>
        <begin position="98"/>
        <end position="109"/>
    </location>
</feature>
<dbReference type="NCBIfam" id="NF033223">
    <property type="entry name" value="YHYH_alt"/>
    <property type="match status" value="1"/>
</dbReference>
<protein>
    <submittedName>
        <fullName evidence="4">Excalibur calcium-binding domain-containing protein</fullName>
    </submittedName>
</protein>
<feature type="region of interest" description="Disordered" evidence="1">
    <location>
        <begin position="26"/>
        <end position="109"/>
    </location>
</feature>
<evidence type="ECO:0000256" key="2">
    <source>
        <dbReference type="SAM" id="SignalP"/>
    </source>
</evidence>
<dbReference type="Pfam" id="PF05901">
    <property type="entry name" value="Excalibur"/>
    <property type="match status" value="1"/>
</dbReference>
<evidence type="ECO:0000256" key="1">
    <source>
        <dbReference type="SAM" id="MobiDB-lite"/>
    </source>
</evidence>
<dbReference type="Proteomes" id="UP000323164">
    <property type="component" value="Unassembled WGS sequence"/>
</dbReference>
<proteinExistence type="predicted"/>
<dbReference type="RefSeq" id="WP_149353211.1">
    <property type="nucleotide sequence ID" value="NZ_VTRV01000110.1"/>
</dbReference>
<dbReference type="AlphaFoldDB" id="A0A5D8Z6J7"/>
<accession>A0A5D8Z6J7</accession>
<dbReference type="SMART" id="SM00894">
    <property type="entry name" value="Excalibur"/>
    <property type="match status" value="1"/>
</dbReference>
<dbReference type="EMBL" id="VTRV01000110">
    <property type="protein sequence ID" value="TZF88344.1"/>
    <property type="molecule type" value="Genomic_DNA"/>
</dbReference>
<feature type="compositionally biased region" description="Low complexity" evidence="1">
    <location>
        <begin position="46"/>
        <end position="58"/>
    </location>
</feature>
<organism evidence="4 5">
    <name type="scientific">Cognatilysobacter lacus</name>
    <dbReference type="NCBI Taxonomy" id="1643323"/>
    <lineage>
        <taxon>Bacteria</taxon>
        <taxon>Pseudomonadati</taxon>
        <taxon>Pseudomonadota</taxon>
        <taxon>Gammaproteobacteria</taxon>
        <taxon>Lysobacterales</taxon>
        <taxon>Lysobacteraceae</taxon>
        <taxon>Cognatilysobacter</taxon>
    </lineage>
</organism>
<evidence type="ECO:0000313" key="5">
    <source>
        <dbReference type="Proteomes" id="UP000323164"/>
    </source>
</evidence>
<keyword evidence="2" id="KW-0732">Signal</keyword>
<evidence type="ECO:0000259" key="3">
    <source>
        <dbReference type="SMART" id="SM00894"/>
    </source>
</evidence>
<dbReference type="InterPro" id="IPR047773">
    <property type="entry name" value="YHYH_dom_bact"/>
</dbReference>
<dbReference type="InterPro" id="IPR008613">
    <property type="entry name" value="Excalibur_Ca-bd_domain"/>
</dbReference>
<feature type="domain" description="Excalibur calcium-binding" evidence="3">
    <location>
        <begin position="73"/>
        <end position="109"/>
    </location>
</feature>